<evidence type="ECO:0000313" key="1">
    <source>
        <dbReference type="EMBL" id="PWN47198.1"/>
    </source>
</evidence>
<keyword evidence="2" id="KW-1185">Reference proteome</keyword>
<accession>A0ACD0NMZ4</accession>
<sequence>MIPPPHLFFFFLFFSSPYWPQTLIVPQTRQHLPIPLKSSPILVGSGPPFFAPPLINLFGPQNISHTYPIPIHIPMPPPSLKPCSARLRNGIPIFKGRRSIKVGNENKVPPPCMTSVLHPE</sequence>
<dbReference type="Proteomes" id="UP000245626">
    <property type="component" value="Unassembled WGS sequence"/>
</dbReference>
<evidence type="ECO:0000313" key="2">
    <source>
        <dbReference type="Proteomes" id="UP000245626"/>
    </source>
</evidence>
<dbReference type="EMBL" id="KZ820507">
    <property type="protein sequence ID" value="PWN47198.1"/>
    <property type="molecule type" value="Genomic_DNA"/>
</dbReference>
<gene>
    <name evidence="1" type="ORF">IE53DRAFT_262666</name>
</gene>
<proteinExistence type="predicted"/>
<name>A0ACD0NMZ4_9BASI</name>
<protein>
    <submittedName>
        <fullName evidence="1">Uncharacterized protein</fullName>
    </submittedName>
</protein>
<reference evidence="1 2" key="1">
    <citation type="journal article" date="2018" name="Mol. Biol. Evol.">
        <title>Broad Genomic Sampling Reveals a Smut Pathogenic Ancestry of the Fungal Clade Ustilaginomycotina.</title>
        <authorList>
            <person name="Kijpornyongpan T."/>
            <person name="Mondo S.J."/>
            <person name="Barry K."/>
            <person name="Sandor L."/>
            <person name="Lee J."/>
            <person name="Lipzen A."/>
            <person name="Pangilinan J."/>
            <person name="LaButti K."/>
            <person name="Hainaut M."/>
            <person name="Henrissat B."/>
            <person name="Grigoriev I.V."/>
            <person name="Spatafora J.W."/>
            <person name="Aime M.C."/>
        </authorList>
    </citation>
    <scope>NUCLEOTIDE SEQUENCE [LARGE SCALE GENOMIC DNA]</scope>
    <source>
        <strain evidence="1 2">SA 807</strain>
    </source>
</reference>
<organism evidence="1 2">
    <name type="scientific">Violaceomyces palustris</name>
    <dbReference type="NCBI Taxonomy" id="1673888"/>
    <lineage>
        <taxon>Eukaryota</taxon>
        <taxon>Fungi</taxon>
        <taxon>Dikarya</taxon>
        <taxon>Basidiomycota</taxon>
        <taxon>Ustilaginomycotina</taxon>
        <taxon>Ustilaginomycetes</taxon>
        <taxon>Violaceomycetales</taxon>
        <taxon>Violaceomycetaceae</taxon>
        <taxon>Violaceomyces</taxon>
    </lineage>
</organism>